<evidence type="ECO:0000313" key="2">
    <source>
        <dbReference type="EMBL" id="RWX54566.1"/>
    </source>
</evidence>
<keyword evidence="3" id="KW-1185">Reference proteome</keyword>
<protein>
    <submittedName>
        <fullName evidence="2">4Fe-4S ferredoxin</fullName>
    </submittedName>
</protein>
<feature type="domain" description="4Fe-4S ferredoxin-type" evidence="1">
    <location>
        <begin position="33"/>
        <end position="62"/>
    </location>
</feature>
<reference evidence="2 3" key="1">
    <citation type="submission" date="2018-11" db="EMBL/GenBank/DDBJ databases">
        <title>Photobacterium sp. BEI247 sp. nov., a marine bacterium isolated from Yongle Blue Hole in the South China Sea.</title>
        <authorList>
            <person name="Wang X."/>
        </authorList>
    </citation>
    <scope>NUCLEOTIDE SEQUENCE [LARGE SCALE GENOMIC DNA]</scope>
    <source>
        <strain evidence="3">BEI247</strain>
    </source>
</reference>
<name>A0A3S3QRR8_9GAMM</name>
<dbReference type="RefSeq" id="WP_128784835.1">
    <property type="nucleotide sequence ID" value="NZ_RJLM01000006.1"/>
</dbReference>
<dbReference type="SUPFAM" id="SSF54862">
    <property type="entry name" value="4Fe-4S ferredoxins"/>
    <property type="match status" value="1"/>
</dbReference>
<feature type="domain" description="4Fe-4S ferredoxin-type" evidence="1">
    <location>
        <begin position="66"/>
        <end position="95"/>
    </location>
</feature>
<gene>
    <name evidence="2" type="ORF">EDI28_15830</name>
</gene>
<dbReference type="Gene3D" id="3.30.70.3270">
    <property type="match status" value="1"/>
</dbReference>
<sequence>MKMIKVLLNNLIQGPSTDPFPFGETFTPEGLRARIHFDETACTGCRMCEHVCAGGAIRCEDSEKGMKFTVWHNSCTFCGLCEHYCMPKAITLTEDWHLAHKQEDKYKMIEQGIVALVSCEYCSKKMIPSGPKITAVAYQGTNKIIEKLGKICPDCRRKHSAKLLSKGTSL</sequence>
<proteinExistence type="predicted"/>
<dbReference type="OrthoDB" id="9808559at2"/>
<evidence type="ECO:0000259" key="1">
    <source>
        <dbReference type="PROSITE" id="PS51379"/>
    </source>
</evidence>
<organism evidence="2 3">
    <name type="scientific">Photobacterium chitinilyticum</name>
    <dbReference type="NCBI Taxonomy" id="2485123"/>
    <lineage>
        <taxon>Bacteria</taxon>
        <taxon>Pseudomonadati</taxon>
        <taxon>Pseudomonadota</taxon>
        <taxon>Gammaproteobacteria</taxon>
        <taxon>Vibrionales</taxon>
        <taxon>Vibrionaceae</taxon>
        <taxon>Photobacterium</taxon>
    </lineage>
</organism>
<accession>A0A3S3QRR8</accession>
<dbReference type="Proteomes" id="UP000287563">
    <property type="component" value="Unassembled WGS sequence"/>
</dbReference>
<dbReference type="PROSITE" id="PS51379">
    <property type="entry name" value="4FE4S_FER_2"/>
    <property type="match status" value="2"/>
</dbReference>
<dbReference type="AlphaFoldDB" id="A0A3S3QRR8"/>
<comment type="caution">
    <text evidence="2">The sequence shown here is derived from an EMBL/GenBank/DDBJ whole genome shotgun (WGS) entry which is preliminary data.</text>
</comment>
<dbReference type="InterPro" id="IPR017896">
    <property type="entry name" value="4Fe4S_Fe-S-bd"/>
</dbReference>
<evidence type="ECO:0000313" key="3">
    <source>
        <dbReference type="Proteomes" id="UP000287563"/>
    </source>
</evidence>
<dbReference type="EMBL" id="RJLM01000006">
    <property type="protein sequence ID" value="RWX54566.1"/>
    <property type="molecule type" value="Genomic_DNA"/>
</dbReference>